<evidence type="ECO:0000313" key="4">
    <source>
        <dbReference type="Proteomes" id="UP000474024"/>
    </source>
</evidence>
<dbReference type="SUPFAM" id="SSF55229">
    <property type="entry name" value="Cell division protein MinE topological specificity domain"/>
    <property type="match status" value="1"/>
</dbReference>
<keyword evidence="3" id="KW-0132">Cell division</keyword>
<dbReference type="EMBL" id="VUNI01000003">
    <property type="protein sequence ID" value="MST73958.1"/>
    <property type="molecule type" value="Genomic_DNA"/>
</dbReference>
<comment type="caution">
    <text evidence="3">The sequence shown here is derived from an EMBL/GenBank/DDBJ whole genome shotgun (WGS) entry which is preliminary data.</text>
</comment>
<dbReference type="Proteomes" id="UP000474024">
    <property type="component" value="Unassembled WGS sequence"/>
</dbReference>
<dbReference type="Pfam" id="PF03776">
    <property type="entry name" value="MinE"/>
    <property type="match status" value="1"/>
</dbReference>
<reference evidence="3 4" key="1">
    <citation type="submission" date="2019-08" db="EMBL/GenBank/DDBJ databases">
        <title>In-depth cultivation of the pig gut microbiome towards novel bacterial diversity and tailored functional studies.</title>
        <authorList>
            <person name="Wylensek D."/>
            <person name="Hitch T.C.A."/>
            <person name="Clavel T."/>
        </authorList>
    </citation>
    <scope>NUCLEOTIDE SEQUENCE [LARGE SCALE GENOMIC DNA]</scope>
    <source>
        <strain evidence="3 4">MUC/MUC-530-WT-4D</strain>
    </source>
</reference>
<name>A0A6L5YNW1_9FIRM</name>
<keyword evidence="3" id="KW-0131">Cell cycle</keyword>
<comment type="function">
    <text evidence="2">Prevents the cell division inhibition by proteins MinC and MinD at internal division sites while permitting inhibition at polar sites. This ensures cell division at the proper site by restricting the formation of a division septum at the midpoint of the long axis of the cell.</text>
</comment>
<sequence length="67" mass="7992">MLAKKNYSNRIAKERLKLMMESEPLECAPETMVQMKKEISDIVSRYFEISPDKYEIKVILKQNRKRA</sequence>
<dbReference type="InterPro" id="IPR005527">
    <property type="entry name" value="MinE"/>
</dbReference>
<comment type="similarity">
    <text evidence="1">Belongs to the MinE family.</text>
</comment>
<accession>A0A6L5YNW1</accession>
<gene>
    <name evidence="3" type="ORF">FYJ75_02760</name>
</gene>
<dbReference type="InterPro" id="IPR036707">
    <property type="entry name" value="MinE_sf"/>
</dbReference>
<dbReference type="Gene3D" id="3.30.1070.10">
    <property type="entry name" value="Cell division topological specificity factor MinE"/>
    <property type="match status" value="1"/>
</dbReference>
<dbReference type="GO" id="GO:0051301">
    <property type="term" value="P:cell division"/>
    <property type="evidence" value="ECO:0007669"/>
    <property type="project" value="UniProtKB-KW"/>
</dbReference>
<protein>
    <submittedName>
        <fullName evidence="3">Cell division topological specificity factor MinE</fullName>
    </submittedName>
</protein>
<dbReference type="AlphaFoldDB" id="A0A6L5YNW1"/>
<evidence type="ECO:0000256" key="2">
    <source>
        <dbReference type="ARBA" id="ARBA00025265"/>
    </source>
</evidence>
<dbReference type="GO" id="GO:0032955">
    <property type="term" value="P:regulation of division septum assembly"/>
    <property type="evidence" value="ECO:0007669"/>
    <property type="project" value="InterPro"/>
</dbReference>
<dbReference type="RefSeq" id="WP_154428630.1">
    <property type="nucleotide sequence ID" value="NZ_VUNI01000003.1"/>
</dbReference>
<evidence type="ECO:0000313" key="3">
    <source>
        <dbReference type="EMBL" id="MST73958.1"/>
    </source>
</evidence>
<evidence type="ECO:0000256" key="1">
    <source>
        <dbReference type="ARBA" id="ARBA00008168"/>
    </source>
</evidence>
<proteinExistence type="inferred from homology"/>
<keyword evidence="4" id="KW-1185">Reference proteome</keyword>
<organism evidence="3 4">
    <name type="scientific">Roseburia porci</name>
    <dbReference type="NCBI Taxonomy" id="2605790"/>
    <lineage>
        <taxon>Bacteria</taxon>
        <taxon>Bacillati</taxon>
        <taxon>Bacillota</taxon>
        <taxon>Clostridia</taxon>
        <taxon>Lachnospirales</taxon>
        <taxon>Lachnospiraceae</taxon>
        <taxon>Roseburia</taxon>
    </lineage>
</organism>